<reference evidence="2" key="1">
    <citation type="submission" date="2021-02" db="EMBL/GenBank/DDBJ databases">
        <authorList>
            <person name="Dougan E. K."/>
            <person name="Rhodes N."/>
            <person name="Thang M."/>
            <person name="Chan C."/>
        </authorList>
    </citation>
    <scope>NUCLEOTIDE SEQUENCE</scope>
</reference>
<protein>
    <submittedName>
        <fullName evidence="2">Uncharacterized protein</fullName>
    </submittedName>
</protein>
<dbReference type="OrthoDB" id="409901at2759"/>
<accession>A0A812R552</accession>
<keyword evidence="3" id="KW-1185">Reference proteome</keyword>
<evidence type="ECO:0000256" key="1">
    <source>
        <dbReference type="SAM" id="MobiDB-lite"/>
    </source>
</evidence>
<feature type="non-terminal residue" evidence="2">
    <location>
        <position position="1"/>
    </location>
</feature>
<comment type="caution">
    <text evidence="2">The sequence shown here is derived from an EMBL/GenBank/DDBJ whole genome shotgun (WGS) entry which is preliminary data.</text>
</comment>
<gene>
    <name evidence="2" type="ORF">SNEC2469_LOCUS11580</name>
</gene>
<dbReference type="EMBL" id="CAJNJA010018388">
    <property type="protein sequence ID" value="CAE7421997.1"/>
    <property type="molecule type" value="Genomic_DNA"/>
</dbReference>
<sequence>VGTVAFSIPEILKVKQALTWGWNEEIFLRGEEDAGEESRQASAELARQVSTAVNDPVWWAWLAMLEVVCALIRRHIAWAESCPCHWHLLEGSRRGDYDIPPRLLELIQSCPMRGKRAAEVSSGDFLEIMKDLWAVSAAQVLRVIGREINQQDRTLIMQEFDRAQTHLAFYFTLKLSHLQEMPWMILQLAHPKETVAQIAANAVLQSTCQHPLAVELRRELRDSCESWVQGEPLMTVDKQDLQQFVGALALVPTSERPIEGNGRVVRKRQDPMRSKVIYHADPLVMMSDIKLRRLWMMLALTIVFQVTESGSSCNKGLGPASGTDCLRPHSSAHCDISFPAFHVDLEPSSAAIESEGVADAASFGEAVRATLFFHVVRGSPNSMVRVTVDGESGFDAADVIIAPHRTLHVNGHSREVIVDSAALEWLNHSEKQVFVLSLVSFSCEELAAICKWKRAEKLDYGFWGVAEAAQLKIPASAKHVLPQLLQELLPSTPEQGLKVDVREPGVHEWRACLSAMTDVGLVQKLSEDERFSMWCLTEQGVAGVKVGSLLEQPSYAMAIRDGVDLAERTVWELLLLLDQDGWKHAVKDKGDQDCYRPGSDKVWYSRPGDDTISFWYLLCLAQGNSEVPHFQSSGFYQALAGGKAPPIRRQRKAWQALRNVADDDWDVPAVADAVPAKRARRKRAPVHRAVQDALEADMDHAPVDLQEDEEGHSDCDDIDQQLLAAFDELDGTLNPGSASFYYGMGHAVRVYKKGVAVGWEMVWIIRGRHVATAEEHMAETWSELQRDFSLGQLEAAPEDPPMQYTGADGRVHTFTRPTRNRVAVQVMLRRDSSFLENMGPQSSDELLGWAQSYAEKLASLPCGRQLKENLSGGLLLSTDFSGLDAPRESLRCMVPALSEAFQTSFPEVVVARACDIGKPQRDCLMLQSELFHDGASCVFTDILGRLGDSEREWLQEAGPLKTMDVSEARAANQNVEQFLCSNRGRIFSASQKSYCCQHNQNCPVHALPALRERRVRGAVQETADDGFGFAEASGLCFSSPAKRRRQSRQTVTPWWQKHMDEDLSAPEPIACSVAGLLCTDFTPLGQRRGVKGAGLTEPLHAVWKNERQWLAEQGLEDMYFTENSAHYPVQDKQVDALLSSHDVKYVTVSPCELGYPVRRRRVFSFGFDRSKWLWIGPDTAAGVQAEFVELFGKSLVLSGDAYVFATDTEIHDFVQQRAKRRKTVLPVGFKEMPMRQYLHQLLPPGAMVRLANYDRLQAERAGVTGSFFADLDHNVDCGPRCGPLIPALDTHANIFSWQHDRLLLAQELLQAQGITMCSSGTGQSVSPLAQVLLKFNDTELRQFAGNSLRVPAFAAAWMMYAFAHVMPIPQLQLTLELEALIDEQDEEAELSGTLKPGRVDASDAQSPAEEMQGEDSHIGRRPILRL</sequence>
<name>A0A812R552_9DINO</name>
<feature type="region of interest" description="Disordered" evidence="1">
    <location>
        <begin position="1389"/>
        <end position="1426"/>
    </location>
</feature>
<evidence type="ECO:0000313" key="2">
    <source>
        <dbReference type="EMBL" id="CAE7421997.1"/>
    </source>
</evidence>
<proteinExistence type="predicted"/>
<organism evidence="2 3">
    <name type="scientific">Symbiodinium necroappetens</name>
    <dbReference type="NCBI Taxonomy" id="1628268"/>
    <lineage>
        <taxon>Eukaryota</taxon>
        <taxon>Sar</taxon>
        <taxon>Alveolata</taxon>
        <taxon>Dinophyceae</taxon>
        <taxon>Suessiales</taxon>
        <taxon>Symbiodiniaceae</taxon>
        <taxon>Symbiodinium</taxon>
    </lineage>
</organism>
<evidence type="ECO:0000313" key="3">
    <source>
        <dbReference type="Proteomes" id="UP000601435"/>
    </source>
</evidence>
<dbReference type="Proteomes" id="UP000601435">
    <property type="component" value="Unassembled WGS sequence"/>
</dbReference>